<dbReference type="InterPro" id="IPR003439">
    <property type="entry name" value="ABC_transporter-like_ATP-bd"/>
</dbReference>
<dbReference type="GO" id="GO:0016887">
    <property type="term" value="F:ATP hydrolysis activity"/>
    <property type="evidence" value="ECO:0007669"/>
    <property type="project" value="InterPro"/>
</dbReference>
<reference evidence="4" key="1">
    <citation type="submission" date="2023-11" db="EMBL/GenBank/DDBJ databases">
        <title>Scrofimicrobium hongkongense sp. nov., isolated from a patient with peritonitis.</title>
        <authorList>
            <person name="Lao H.Y."/>
            <person name="Wong A.Y.P."/>
            <person name="Ng T.L."/>
            <person name="Wong R.Y.L."/>
            <person name="Yau M.C.Y."/>
            <person name="Lam J.Y.W."/>
            <person name="Siu G.K.H."/>
        </authorList>
    </citation>
    <scope>NUCLEOTIDE SEQUENCE</scope>
    <source>
        <strain evidence="4">R131</strain>
    </source>
</reference>
<evidence type="ECO:0000259" key="3">
    <source>
        <dbReference type="PROSITE" id="PS50893"/>
    </source>
</evidence>
<feature type="domain" description="ABC transporter" evidence="3">
    <location>
        <begin position="342"/>
        <end position="538"/>
    </location>
</feature>
<dbReference type="Pfam" id="PF00005">
    <property type="entry name" value="ABC_tran"/>
    <property type="match status" value="2"/>
</dbReference>
<evidence type="ECO:0000256" key="2">
    <source>
        <dbReference type="ARBA" id="ARBA00022840"/>
    </source>
</evidence>
<dbReference type="RefSeq" id="WP_350257256.1">
    <property type="nucleotide sequence ID" value="NZ_CP138335.1"/>
</dbReference>
<dbReference type="FunFam" id="3.40.50.300:FF:000011">
    <property type="entry name" value="Putative ABC transporter ATP-binding component"/>
    <property type="match status" value="1"/>
</dbReference>
<dbReference type="InterPro" id="IPR051309">
    <property type="entry name" value="ABCF_ATPase"/>
</dbReference>
<evidence type="ECO:0000313" key="4">
    <source>
        <dbReference type="EMBL" id="XBW07062.1"/>
    </source>
</evidence>
<dbReference type="AlphaFoldDB" id="A0AAU7V434"/>
<organism evidence="4">
    <name type="scientific">Scrofimicrobium appendicitidis</name>
    <dbReference type="NCBI Taxonomy" id="3079930"/>
    <lineage>
        <taxon>Bacteria</taxon>
        <taxon>Bacillati</taxon>
        <taxon>Actinomycetota</taxon>
        <taxon>Actinomycetes</taxon>
        <taxon>Actinomycetales</taxon>
        <taxon>Actinomycetaceae</taxon>
        <taxon>Scrofimicrobium</taxon>
    </lineage>
</organism>
<dbReference type="CDD" id="cd03221">
    <property type="entry name" value="ABCF_EF-3"/>
    <property type="match status" value="1"/>
</dbReference>
<dbReference type="InterPro" id="IPR003593">
    <property type="entry name" value="AAA+_ATPase"/>
</dbReference>
<keyword evidence="2 4" id="KW-0067">ATP-binding</keyword>
<dbReference type="PROSITE" id="PS50893">
    <property type="entry name" value="ABC_TRANSPORTER_2"/>
    <property type="match status" value="2"/>
</dbReference>
<name>A0AAU7V434_9ACTO</name>
<sequence length="540" mass="59100">MSAIHSARSRAQIVLTGAGVTRGSTRVLSGVDLTVNPSTRLAVVGENGRGKTTLLRILAGLLPLDEGTLSRVGTLALAEQELSTADGRTVGEAVADAMREAQAALAELDQAALGLADSSPAAEDRYARALDRAEELDAWDARRRLEVALAALEAEQDWDRPLATLSVGQRYRVRLACLLGGTADFLLLDEPTNHLDRDGLEFLTGRLKDRAGGVVLVSHDRALLSDVADTFLDLDPTEDGRPRLYGGGYQGYREGRRAAWDRWEQAYRSQEEERTRLAADLQTAQDRLVTGWRPPKGTGKHQRATRAPGLVQSVHRRQEALAAVALDVPRPPKPLCFPDLPARTQEGLLTAQQVQVSDRLRQAVSLSIWSGTRLLVIGPNGAGKSTLLSVLAGELPPTSGTVLRSQSARIAYLRQETELPKDRFANDVYAEHLDRLEVREGLTGQELWPLESFGLLEPEEADKRIGEMSMGQQRRFELALALSGRPDLLILDEPTNHLSLALVDQLTQALLRTEAAVVLSTHDRQLLRDLEDWSRLDLGV</sequence>
<feature type="domain" description="ABC transporter" evidence="3">
    <location>
        <begin position="13"/>
        <end position="261"/>
    </location>
</feature>
<dbReference type="SUPFAM" id="SSF52540">
    <property type="entry name" value="P-loop containing nucleoside triphosphate hydrolases"/>
    <property type="match status" value="2"/>
</dbReference>
<dbReference type="KEGG" id="sapp:SAC06_05240"/>
<protein>
    <submittedName>
        <fullName evidence="4">ABC-F family ATP-binding cassette domain-containing protein</fullName>
    </submittedName>
</protein>
<gene>
    <name evidence="4" type="ORF">SAC06_05240</name>
</gene>
<dbReference type="Gene3D" id="3.40.50.300">
    <property type="entry name" value="P-loop containing nucleotide triphosphate hydrolases"/>
    <property type="match status" value="2"/>
</dbReference>
<dbReference type="GO" id="GO:0005524">
    <property type="term" value="F:ATP binding"/>
    <property type="evidence" value="ECO:0007669"/>
    <property type="project" value="UniProtKB-KW"/>
</dbReference>
<dbReference type="PANTHER" id="PTHR42855">
    <property type="entry name" value="ABC TRANSPORTER ATP-BINDING SUBUNIT"/>
    <property type="match status" value="1"/>
</dbReference>
<dbReference type="EMBL" id="CP138335">
    <property type="protein sequence ID" value="XBW07062.1"/>
    <property type="molecule type" value="Genomic_DNA"/>
</dbReference>
<proteinExistence type="predicted"/>
<evidence type="ECO:0000256" key="1">
    <source>
        <dbReference type="ARBA" id="ARBA00022741"/>
    </source>
</evidence>
<keyword evidence="1" id="KW-0547">Nucleotide-binding</keyword>
<dbReference type="PANTHER" id="PTHR42855:SF1">
    <property type="entry name" value="ABC TRANSPORTER DOMAIN-CONTAINING PROTEIN"/>
    <property type="match status" value="1"/>
</dbReference>
<dbReference type="InterPro" id="IPR027417">
    <property type="entry name" value="P-loop_NTPase"/>
</dbReference>
<dbReference type="SMART" id="SM00382">
    <property type="entry name" value="AAA"/>
    <property type="match status" value="2"/>
</dbReference>
<accession>A0AAU7V434</accession>